<dbReference type="Gene3D" id="3.40.630.30">
    <property type="match status" value="1"/>
</dbReference>
<reference evidence="2 3" key="1">
    <citation type="submission" date="2020-01" db="EMBL/GenBank/DDBJ databases">
        <title>Muricauda sediminis sp.nov. 40Bstr401.</title>
        <authorList>
            <person name="Xue Z."/>
            <person name="Zhu S."/>
            <person name="Ren N."/>
            <person name="Chen T."/>
            <person name="Chen X."/>
            <person name="Chen J."/>
            <person name="Yang J."/>
        </authorList>
    </citation>
    <scope>NUCLEOTIDE SEQUENCE [LARGE SCALE GENOMIC DNA]</scope>
    <source>
        <strain evidence="2 3">40Bstr401</strain>
    </source>
</reference>
<dbReference type="RefSeq" id="WP_163633080.1">
    <property type="nucleotide sequence ID" value="NZ_JAAAMI010000001.1"/>
</dbReference>
<dbReference type="InterPro" id="IPR000182">
    <property type="entry name" value="GNAT_dom"/>
</dbReference>
<sequence>MNQKIKEHLFDFWETIGTSGGFLKNGNGYLFTGPINNSWPHKTFRLQSQFINPKTLAQDLQEGMVPNSMVASKDEQGDLIKALKLSLTSSLSAMAMDTSGKAPLPLEKVLFERVSTKSQASIFADIASRAFGYAVLTQVLDPLIKNQNFKLFLGKHDESFACCGMIYLDREGNHGLHMIGTLPNFRGLGLGKEMTKFLLNQAIMDNSGPVYLIASVAGEKIYTKLGFKTYGTLETYTLAE</sequence>
<feature type="domain" description="N-acetyltransferase" evidence="1">
    <location>
        <begin position="109"/>
        <end position="240"/>
    </location>
</feature>
<protein>
    <submittedName>
        <fullName evidence="2">GNAT family N-acetyltransferase</fullName>
    </submittedName>
</protein>
<evidence type="ECO:0000313" key="2">
    <source>
        <dbReference type="EMBL" id="NDV42407.1"/>
    </source>
</evidence>
<dbReference type="PROSITE" id="PS51186">
    <property type="entry name" value="GNAT"/>
    <property type="match status" value="1"/>
</dbReference>
<dbReference type="InterPro" id="IPR016181">
    <property type="entry name" value="Acyl_CoA_acyltransferase"/>
</dbReference>
<dbReference type="CDD" id="cd04301">
    <property type="entry name" value="NAT_SF"/>
    <property type="match status" value="1"/>
</dbReference>
<dbReference type="Proteomes" id="UP000468707">
    <property type="component" value="Unassembled WGS sequence"/>
</dbReference>
<dbReference type="SUPFAM" id="SSF55729">
    <property type="entry name" value="Acyl-CoA N-acyltransferases (Nat)"/>
    <property type="match status" value="1"/>
</dbReference>
<keyword evidence="2" id="KW-0808">Transferase</keyword>
<evidence type="ECO:0000313" key="3">
    <source>
        <dbReference type="Proteomes" id="UP000468707"/>
    </source>
</evidence>
<dbReference type="Pfam" id="PF13673">
    <property type="entry name" value="Acetyltransf_10"/>
    <property type="match status" value="1"/>
</dbReference>
<proteinExistence type="predicted"/>
<keyword evidence="3" id="KW-1185">Reference proteome</keyword>
<evidence type="ECO:0000259" key="1">
    <source>
        <dbReference type="PROSITE" id="PS51186"/>
    </source>
</evidence>
<dbReference type="AlphaFoldDB" id="A0A6I5KPD5"/>
<dbReference type="EMBL" id="JAAAMI010000001">
    <property type="protein sequence ID" value="NDV42407.1"/>
    <property type="molecule type" value="Genomic_DNA"/>
</dbReference>
<name>A0A6I5KPD5_9FLAO</name>
<comment type="caution">
    <text evidence="2">The sequence shown here is derived from an EMBL/GenBank/DDBJ whole genome shotgun (WGS) entry which is preliminary data.</text>
</comment>
<gene>
    <name evidence="2" type="ORF">GTK07_03630</name>
</gene>
<accession>A0A6I5KPD5</accession>
<dbReference type="GO" id="GO:0016747">
    <property type="term" value="F:acyltransferase activity, transferring groups other than amino-acyl groups"/>
    <property type="evidence" value="ECO:0007669"/>
    <property type="project" value="InterPro"/>
</dbReference>
<organism evidence="2 3">
    <name type="scientific">Flagellimonas sediminis</name>
    <dbReference type="NCBI Taxonomy" id="2696468"/>
    <lineage>
        <taxon>Bacteria</taxon>
        <taxon>Pseudomonadati</taxon>
        <taxon>Bacteroidota</taxon>
        <taxon>Flavobacteriia</taxon>
        <taxon>Flavobacteriales</taxon>
        <taxon>Flavobacteriaceae</taxon>
        <taxon>Flagellimonas</taxon>
    </lineage>
</organism>